<reference evidence="3" key="1">
    <citation type="submission" date="2019-06" db="EMBL/GenBank/DDBJ databases">
        <title>The complete genome of Emcibacter congregatus ZYLT.</title>
        <authorList>
            <person name="Zhao Z."/>
        </authorList>
    </citation>
    <scope>NUCLEOTIDE SEQUENCE [LARGE SCALE GENOMIC DNA]</scope>
    <source>
        <strain evidence="3">MCCC 1A06723</strain>
    </source>
</reference>
<dbReference type="RefSeq" id="WP_139941052.1">
    <property type="nucleotide sequence ID" value="NZ_JBHSYP010000006.1"/>
</dbReference>
<comment type="caution">
    <text evidence="2">The sequence shown here is derived from an EMBL/GenBank/DDBJ whole genome shotgun (WGS) entry which is preliminary data.</text>
</comment>
<dbReference type="PANTHER" id="PTHR11614">
    <property type="entry name" value="PHOSPHOLIPASE-RELATED"/>
    <property type="match status" value="1"/>
</dbReference>
<feature type="domain" description="Serine aminopeptidase S33" evidence="1">
    <location>
        <begin position="34"/>
        <end position="296"/>
    </location>
</feature>
<dbReference type="Proteomes" id="UP000319148">
    <property type="component" value="Unassembled WGS sequence"/>
</dbReference>
<protein>
    <submittedName>
        <fullName evidence="2">Alpha/beta hydrolase</fullName>
    </submittedName>
</protein>
<dbReference type="SUPFAM" id="SSF53474">
    <property type="entry name" value="alpha/beta-Hydrolases"/>
    <property type="match status" value="1"/>
</dbReference>
<keyword evidence="2" id="KW-0378">Hydrolase</keyword>
<dbReference type="Gene3D" id="3.40.50.1820">
    <property type="entry name" value="alpha/beta hydrolase"/>
    <property type="match status" value="1"/>
</dbReference>
<dbReference type="Pfam" id="PF12146">
    <property type="entry name" value="Hydrolase_4"/>
    <property type="match status" value="1"/>
</dbReference>
<evidence type="ECO:0000313" key="2">
    <source>
        <dbReference type="EMBL" id="TPD59389.1"/>
    </source>
</evidence>
<name>A0A501PFY5_9PROT</name>
<proteinExistence type="predicted"/>
<organism evidence="2 3">
    <name type="scientific">Emcibacter nanhaiensis</name>
    <dbReference type="NCBI Taxonomy" id="1505037"/>
    <lineage>
        <taxon>Bacteria</taxon>
        <taxon>Pseudomonadati</taxon>
        <taxon>Pseudomonadota</taxon>
        <taxon>Alphaproteobacteria</taxon>
        <taxon>Emcibacterales</taxon>
        <taxon>Emcibacteraceae</taxon>
        <taxon>Emcibacter</taxon>
    </lineage>
</organism>
<sequence length="315" mass="36169">MTSNDFFPENSKIAWLERPDGIRLRIVSIEPDGPVRGQIVIVNGHREYMEKYQEFFQDFLDRGLRVYSMDHRGQGLSSRLLKDRHKSYIKNFDLYLSDLAEMMSHYDLLEQEPRKLPLYLLGHSMGGHIAFRFLHDHPGVFDRAVLMAPMLGINLGSPIKALFTPSYIQWACLFGWDKEYAPGQEPKNADDMELMVSDLLTHDLSRHEAENQIMKANPDLYAGGATYGWLKAALDSIDILKQRGYAEAITLPVLALLAEEERLVVNEDACEILGRLPNSRIEVIKGAFHEIYREADDIRQEMWRLLDGFLAVEDV</sequence>
<dbReference type="AlphaFoldDB" id="A0A501PFY5"/>
<keyword evidence="3" id="KW-1185">Reference proteome</keyword>
<dbReference type="EMBL" id="VFIY01000014">
    <property type="protein sequence ID" value="TPD59389.1"/>
    <property type="molecule type" value="Genomic_DNA"/>
</dbReference>
<dbReference type="InterPro" id="IPR029058">
    <property type="entry name" value="AB_hydrolase_fold"/>
</dbReference>
<evidence type="ECO:0000313" key="3">
    <source>
        <dbReference type="Proteomes" id="UP000319148"/>
    </source>
</evidence>
<dbReference type="InterPro" id="IPR022742">
    <property type="entry name" value="Hydrolase_4"/>
</dbReference>
<dbReference type="GO" id="GO:0016787">
    <property type="term" value="F:hydrolase activity"/>
    <property type="evidence" value="ECO:0007669"/>
    <property type="project" value="UniProtKB-KW"/>
</dbReference>
<evidence type="ECO:0000259" key="1">
    <source>
        <dbReference type="Pfam" id="PF12146"/>
    </source>
</evidence>
<accession>A0A501PFY5</accession>
<dbReference type="InterPro" id="IPR051044">
    <property type="entry name" value="MAG_DAG_Lipase"/>
</dbReference>
<gene>
    <name evidence="2" type="ORF">FIV46_11385</name>
</gene>
<dbReference type="OrthoDB" id="9788260at2"/>